<sequence length="255" mass="27093">MPVEPQLPTPTPTPEASTIPATPEATKPPTPTPTPPPPEGNPVTVFARFEVSGRGLLPFTDEKRAAIRQAIVDAQETSRAEDVFTAFAEGSEPWPELPDEAFYSSPYMKKGRRLMDVLLFGSVKKYSEEVKIVVGIRTGTKTSNGVESQLRDTIYGKIVETARGLGGTEPVIKSLSIQNTRANPGLPAPTVVKRPEPSPAPTVPSSPPTAENASSGAIETFAEPATGSTPFPLPEESAVRRTSPSLPSAEPQPTE</sequence>
<proteinExistence type="predicted"/>
<evidence type="ECO:0000256" key="1">
    <source>
        <dbReference type="SAM" id="MobiDB-lite"/>
    </source>
</evidence>
<dbReference type="AlphaFoldDB" id="A0A061R3C3"/>
<feature type="compositionally biased region" description="Polar residues" evidence="1">
    <location>
        <begin position="240"/>
        <end position="255"/>
    </location>
</feature>
<feature type="compositionally biased region" description="Pro residues" evidence="1">
    <location>
        <begin position="1"/>
        <end position="13"/>
    </location>
</feature>
<dbReference type="EMBL" id="GBEZ01019079">
    <property type="protein sequence ID" value="JAC67427.1"/>
    <property type="molecule type" value="Transcribed_RNA"/>
</dbReference>
<feature type="compositionally biased region" description="Pro residues" evidence="1">
    <location>
        <begin position="197"/>
        <end position="207"/>
    </location>
</feature>
<organism evidence="2">
    <name type="scientific">Tetraselmis sp. GSL018</name>
    <dbReference type="NCBI Taxonomy" id="582737"/>
    <lineage>
        <taxon>Eukaryota</taxon>
        <taxon>Viridiplantae</taxon>
        <taxon>Chlorophyta</taxon>
        <taxon>core chlorophytes</taxon>
        <taxon>Chlorodendrophyceae</taxon>
        <taxon>Chlorodendrales</taxon>
        <taxon>Chlorodendraceae</taxon>
        <taxon>Tetraselmis</taxon>
    </lineage>
</organism>
<feature type="region of interest" description="Disordered" evidence="1">
    <location>
        <begin position="177"/>
        <end position="255"/>
    </location>
</feature>
<reference evidence="2" key="1">
    <citation type="submission" date="2014-05" db="EMBL/GenBank/DDBJ databases">
        <title>The transcriptome of the halophilic microalga Tetraselmis sp. GSL018 isolated from the Great Salt Lake, Utah.</title>
        <authorList>
            <person name="Jinkerson R.E."/>
            <person name="D'Adamo S."/>
            <person name="Posewitz M.C."/>
        </authorList>
    </citation>
    <scope>NUCLEOTIDE SEQUENCE</scope>
    <source>
        <strain evidence="2">GSL018</strain>
    </source>
</reference>
<feature type="non-terminal residue" evidence="2">
    <location>
        <position position="255"/>
    </location>
</feature>
<evidence type="ECO:0000313" key="2">
    <source>
        <dbReference type="EMBL" id="JAC67427.1"/>
    </source>
</evidence>
<accession>A0A061R3C3</accession>
<feature type="compositionally biased region" description="Pro residues" evidence="1">
    <location>
        <begin position="26"/>
        <end position="40"/>
    </location>
</feature>
<gene>
    <name evidence="2" type="ORF">TSPGSL018_11199</name>
</gene>
<name>A0A061R3C3_9CHLO</name>
<protein>
    <submittedName>
        <fullName evidence="2">Uncharacterized protein</fullName>
    </submittedName>
</protein>
<feature type="region of interest" description="Disordered" evidence="1">
    <location>
        <begin position="1"/>
        <end position="42"/>
    </location>
</feature>